<reference evidence="1 2" key="1">
    <citation type="submission" date="2017-09" db="EMBL/GenBank/DDBJ databases">
        <title>Depth-based differentiation of microbial function through sediment-hosted aquifers and enrichment of novel symbionts in the deep terrestrial subsurface.</title>
        <authorList>
            <person name="Probst A.J."/>
            <person name="Ladd B."/>
            <person name="Jarett J.K."/>
            <person name="Geller-Mcgrath D.E."/>
            <person name="Sieber C.M."/>
            <person name="Emerson J.B."/>
            <person name="Anantharaman K."/>
            <person name="Thomas B.C."/>
            <person name="Malmstrom R."/>
            <person name="Stieglmeier M."/>
            <person name="Klingl A."/>
            <person name="Woyke T."/>
            <person name="Ryan C.M."/>
            <person name="Banfield J.F."/>
        </authorList>
    </citation>
    <scope>NUCLEOTIDE SEQUENCE [LARGE SCALE GENOMIC DNA]</scope>
    <source>
        <strain evidence="1">CG22_combo_CG10-13_8_21_14_all_42_17</strain>
    </source>
</reference>
<dbReference type="AlphaFoldDB" id="A0A2H0BD57"/>
<dbReference type="Pfam" id="PF05635">
    <property type="entry name" value="23S_rRNA_IVP"/>
    <property type="match status" value="1"/>
</dbReference>
<dbReference type="Proteomes" id="UP000229794">
    <property type="component" value="Unassembled WGS sequence"/>
</dbReference>
<dbReference type="EMBL" id="PCST01000028">
    <property type="protein sequence ID" value="PIP55613.1"/>
    <property type="molecule type" value="Genomic_DNA"/>
</dbReference>
<accession>A0A2H0BD57</accession>
<gene>
    <name evidence="1" type="ORF">COX06_02365</name>
</gene>
<dbReference type="PIRSF" id="PIRSF035652">
    <property type="entry name" value="CHP02436"/>
    <property type="match status" value="1"/>
</dbReference>
<dbReference type="InterPro" id="IPR036583">
    <property type="entry name" value="23S_rRNA_IVS_sf"/>
</dbReference>
<dbReference type="Gene3D" id="1.20.1440.60">
    <property type="entry name" value="23S rRNA-intervening sequence"/>
    <property type="match status" value="1"/>
</dbReference>
<dbReference type="SUPFAM" id="SSF158446">
    <property type="entry name" value="IVS-encoded protein-like"/>
    <property type="match status" value="1"/>
</dbReference>
<dbReference type="NCBIfam" id="TIGR02436">
    <property type="entry name" value="four helix bundle protein"/>
    <property type="match status" value="1"/>
</dbReference>
<name>A0A2H0BD57_9BACT</name>
<dbReference type="InterPro" id="IPR012657">
    <property type="entry name" value="23S_rRNA-intervening_sequence"/>
</dbReference>
<comment type="caution">
    <text evidence="1">The sequence shown here is derived from an EMBL/GenBank/DDBJ whole genome shotgun (WGS) entry which is preliminary data.</text>
</comment>
<protein>
    <submittedName>
        <fullName evidence="1">Four helix bundle protein</fullName>
    </submittedName>
</protein>
<sequence>MNTIDKKDSKYYDLTDRTFKFSQDLLRFCRKIRQNHVTKPLISQLIRSGTSIGANYCEADSSNSKKDFINKISISKKEANETKYWIRLLAEEFPEEKEETTRLFREAQELHLIFSAIIRKSVNKISVSPD</sequence>
<evidence type="ECO:0000313" key="2">
    <source>
        <dbReference type="Proteomes" id="UP000229794"/>
    </source>
</evidence>
<proteinExistence type="predicted"/>
<evidence type="ECO:0000313" key="1">
    <source>
        <dbReference type="EMBL" id="PIP55613.1"/>
    </source>
</evidence>
<dbReference type="PANTHER" id="PTHR38471">
    <property type="entry name" value="FOUR HELIX BUNDLE PROTEIN"/>
    <property type="match status" value="1"/>
</dbReference>
<dbReference type="PANTHER" id="PTHR38471:SF2">
    <property type="entry name" value="FOUR HELIX BUNDLE PROTEIN"/>
    <property type="match status" value="1"/>
</dbReference>
<organism evidence="1 2">
    <name type="scientific">Candidatus Zambryskibacteria bacterium CG22_combo_CG10-13_8_21_14_all_42_17</name>
    <dbReference type="NCBI Taxonomy" id="1975118"/>
    <lineage>
        <taxon>Bacteria</taxon>
        <taxon>Candidatus Zambryskiibacteriota</taxon>
    </lineage>
</organism>